<comment type="caution">
    <text evidence="2">The sequence shown here is derived from an EMBL/GenBank/DDBJ whole genome shotgun (WGS) entry which is preliminary data.</text>
</comment>
<sequence length="102" mass="11124">MNKLLNLLGLCMRAGKVVSGEQGVEIAVKGKKAFLVIISSDASKNTMKKFKNSCEYYNVPYIVISDKYTLGSAIGKDNRAVIGITEEGFALKLKELSETCDN</sequence>
<dbReference type="Pfam" id="PF01248">
    <property type="entry name" value="Ribosomal_L7Ae"/>
    <property type="match status" value="1"/>
</dbReference>
<dbReference type="NCBIfam" id="NF004078">
    <property type="entry name" value="PRK05583.1"/>
    <property type="match status" value="1"/>
</dbReference>
<evidence type="ECO:0000259" key="1">
    <source>
        <dbReference type="Pfam" id="PF01248"/>
    </source>
</evidence>
<evidence type="ECO:0000313" key="3">
    <source>
        <dbReference type="Proteomes" id="UP000823611"/>
    </source>
</evidence>
<feature type="domain" description="Ribosomal protein eL8/eL30/eS12/Gadd45" evidence="1">
    <location>
        <begin position="4"/>
        <end position="90"/>
    </location>
</feature>
<accession>A0A9D9DY45</accession>
<reference evidence="2" key="1">
    <citation type="submission" date="2020-10" db="EMBL/GenBank/DDBJ databases">
        <authorList>
            <person name="Gilroy R."/>
        </authorList>
    </citation>
    <scope>NUCLEOTIDE SEQUENCE</scope>
    <source>
        <strain evidence="2">F6-4510</strain>
    </source>
</reference>
<dbReference type="SUPFAM" id="SSF55315">
    <property type="entry name" value="L30e-like"/>
    <property type="match status" value="1"/>
</dbReference>
<dbReference type="InterPro" id="IPR029064">
    <property type="entry name" value="Ribosomal_eL30-like_sf"/>
</dbReference>
<reference evidence="2" key="2">
    <citation type="journal article" date="2021" name="PeerJ">
        <title>Extensive microbial diversity within the chicken gut microbiome revealed by metagenomics and culture.</title>
        <authorList>
            <person name="Gilroy R."/>
            <person name="Ravi A."/>
            <person name="Getino M."/>
            <person name="Pursley I."/>
            <person name="Horton D.L."/>
            <person name="Alikhan N.F."/>
            <person name="Baker D."/>
            <person name="Gharbi K."/>
            <person name="Hall N."/>
            <person name="Watson M."/>
            <person name="Adriaenssens E.M."/>
            <person name="Foster-Nyarko E."/>
            <person name="Jarju S."/>
            <person name="Secka A."/>
            <person name="Antonio M."/>
            <person name="Oren A."/>
            <person name="Chaudhuri R.R."/>
            <person name="La Ragione R."/>
            <person name="Hildebrand F."/>
            <person name="Pallen M.J."/>
        </authorList>
    </citation>
    <scope>NUCLEOTIDE SEQUENCE</scope>
    <source>
        <strain evidence="2">F6-4510</strain>
    </source>
</reference>
<organism evidence="2 3">
    <name type="scientific">Candidatus Fimicola merdigallinarum</name>
    <dbReference type="NCBI Taxonomy" id="2840819"/>
    <lineage>
        <taxon>Bacteria</taxon>
        <taxon>Bacillati</taxon>
        <taxon>Bacillota</taxon>
        <taxon>Clostridia</taxon>
        <taxon>Lachnospirales</taxon>
        <taxon>Lachnospiraceae</taxon>
        <taxon>Lachnospiraceae incertae sedis</taxon>
        <taxon>Candidatus Fimicola</taxon>
    </lineage>
</organism>
<dbReference type="EMBL" id="JADIMX010000139">
    <property type="protein sequence ID" value="MBO8435147.1"/>
    <property type="molecule type" value="Genomic_DNA"/>
</dbReference>
<protein>
    <submittedName>
        <fullName evidence="2">Ribosomal L7Ae/L30e/S12e/Gadd45 family protein</fullName>
    </submittedName>
</protein>
<proteinExistence type="predicted"/>
<evidence type="ECO:0000313" key="2">
    <source>
        <dbReference type="EMBL" id="MBO8435147.1"/>
    </source>
</evidence>
<dbReference type="Gene3D" id="3.30.1330.30">
    <property type="match status" value="1"/>
</dbReference>
<dbReference type="InterPro" id="IPR004038">
    <property type="entry name" value="Ribosomal_eL8/eL30/eS12/Gad45"/>
</dbReference>
<dbReference type="Proteomes" id="UP000823611">
    <property type="component" value="Unassembled WGS sequence"/>
</dbReference>
<dbReference type="AlphaFoldDB" id="A0A9D9DY45"/>
<name>A0A9D9DY45_9FIRM</name>
<gene>
    <name evidence="2" type="ORF">IAC55_07500</name>
</gene>